<reference evidence="2 3" key="1">
    <citation type="submission" date="2014-02" db="EMBL/GenBank/DDBJ databases">
        <title>The genome sequence of Colletotrichum nymphaeae SA-01.</title>
        <authorList>
            <person name="Baroncelli R."/>
            <person name="Thon M.R."/>
        </authorList>
    </citation>
    <scope>NUCLEOTIDE SEQUENCE [LARGE SCALE GENOMIC DNA]</scope>
    <source>
        <strain evidence="2 3">SA-01</strain>
    </source>
</reference>
<evidence type="ECO:0000313" key="3">
    <source>
        <dbReference type="Proteomes" id="UP000070054"/>
    </source>
</evidence>
<accession>A0A135U409</accession>
<feature type="compositionally biased region" description="Basic residues" evidence="1">
    <location>
        <begin position="709"/>
        <end position="732"/>
    </location>
</feature>
<dbReference type="Proteomes" id="UP000070054">
    <property type="component" value="Unassembled WGS sequence"/>
</dbReference>
<gene>
    <name evidence="2" type="ORF">CNYM01_03022</name>
</gene>
<feature type="region of interest" description="Disordered" evidence="1">
    <location>
        <begin position="409"/>
        <end position="430"/>
    </location>
</feature>
<comment type="caution">
    <text evidence="2">The sequence shown here is derived from an EMBL/GenBank/DDBJ whole genome shotgun (WGS) entry which is preliminary data.</text>
</comment>
<protein>
    <recommendedName>
        <fullName evidence="4">Genetic interactor of prohibitins 3, mitochondrial</fullName>
    </recommendedName>
</protein>
<dbReference type="CDD" id="cd01855">
    <property type="entry name" value="YqeH"/>
    <property type="match status" value="1"/>
</dbReference>
<evidence type="ECO:0008006" key="4">
    <source>
        <dbReference type="Google" id="ProtNLM"/>
    </source>
</evidence>
<keyword evidence="3" id="KW-1185">Reference proteome</keyword>
<name>A0A135U409_9PEZI</name>
<dbReference type="SUPFAM" id="SSF52540">
    <property type="entry name" value="P-loop containing nucleoside triphosphate hydrolases"/>
    <property type="match status" value="1"/>
</dbReference>
<dbReference type="PANTHER" id="PTHR46434:SF1">
    <property type="entry name" value="GENETIC INTERACTOR OF PROHIBITINS 3, MITOCHONDRIAL"/>
    <property type="match status" value="1"/>
</dbReference>
<dbReference type="InterPro" id="IPR050896">
    <property type="entry name" value="Mito_lipid_metab_GTPase"/>
</dbReference>
<feature type="region of interest" description="Disordered" evidence="1">
    <location>
        <begin position="709"/>
        <end position="739"/>
    </location>
</feature>
<sequence length="739" mass="82460">MHRALSSRWLRSAMSIGDRAALGEVPVYLCPSFTTASSRHHFAPAGDAHRNLPYRQRRCMHVEATTISEPAAAAPLHPADESTKIPRKTLPLSCSGCGALSQTTEAGHAGYYDLSRKAVKEYLSPKGSMEDAEMEAREEDKVIDEVLQNMSEEQLAELGLDPKTLRFGEELGPDVTAPGPKSKRAPLCDRCHKLVHHHAGEPIYHPTVDALRETIEESPFKNNHIYHVIDAADFPMSFIPKLHQVLDANLKHKNRRNRAGRYFKDRKFDMSFIITRSDLLAPKKEQVDSLMPYLREVLRRSLGKFGQLIRLGNVKCVSAQRGWWTKSLKEEIYKRGGAGWMVGKVNVGKSQLFDSVFPKGTSASLPSKNPVQISLFAREEEDSDGAHYAARGNFENDSDRFEVDALLPPARPETDYPEMPTVSSLPGTTASPIRIPFGNGKGELIDLPGVARSDLERYVKPEHHKDLIMHHRIKPEQQSLKPGQSLLLGSLIRITPTTPDLVFLAYNFTPIPEHATSTEKAIEFQQQTRESDRVPNIAAPGLAEKLKLAGSFELKYDVTKERAGPLTRKDVGRRKVEDLPWRVVATDILIEGCGWVEIVAQVRTKDLFSGCAPSFIEEEPEPEPELEDEPEPENGFAKMEAASINQAGLLQVDRLKKTVEKLKKKEEKAAKPARSLDEPNWPVVEVWTPEGRFVDTRLPMNAWLLNKSPKKVIKSRPRKSMKGAKKAAKAAKRALAAAA</sequence>
<dbReference type="InterPro" id="IPR027417">
    <property type="entry name" value="P-loop_NTPase"/>
</dbReference>
<dbReference type="Gene3D" id="3.40.50.300">
    <property type="entry name" value="P-loop containing nucleotide triphosphate hydrolases"/>
    <property type="match status" value="1"/>
</dbReference>
<evidence type="ECO:0000256" key="1">
    <source>
        <dbReference type="SAM" id="MobiDB-lite"/>
    </source>
</evidence>
<feature type="compositionally biased region" description="Polar residues" evidence="1">
    <location>
        <begin position="421"/>
        <end position="430"/>
    </location>
</feature>
<dbReference type="GO" id="GO:0005739">
    <property type="term" value="C:mitochondrion"/>
    <property type="evidence" value="ECO:0007669"/>
    <property type="project" value="TreeGrafter"/>
</dbReference>
<proteinExistence type="predicted"/>
<dbReference type="AlphaFoldDB" id="A0A135U409"/>
<organism evidence="2 3">
    <name type="scientific">Colletotrichum nymphaeae SA-01</name>
    <dbReference type="NCBI Taxonomy" id="1460502"/>
    <lineage>
        <taxon>Eukaryota</taxon>
        <taxon>Fungi</taxon>
        <taxon>Dikarya</taxon>
        <taxon>Ascomycota</taxon>
        <taxon>Pezizomycotina</taxon>
        <taxon>Sordariomycetes</taxon>
        <taxon>Hypocreomycetidae</taxon>
        <taxon>Glomerellales</taxon>
        <taxon>Glomerellaceae</taxon>
        <taxon>Colletotrichum</taxon>
        <taxon>Colletotrichum acutatum species complex</taxon>
    </lineage>
</organism>
<evidence type="ECO:0000313" key="2">
    <source>
        <dbReference type="EMBL" id="KXH55128.1"/>
    </source>
</evidence>
<dbReference type="EMBL" id="JEMN01000881">
    <property type="protein sequence ID" value="KXH55128.1"/>
    <property type="molecule type" value="Genomic_DNA"/>
</dbReference>
<dbReference type="OrthoDB" id="1696305at2759"/>
<dbReference type="PANTHER" id="PTHR46434">
    <property type="entry name" value="GENETIC INTERACTOR OF PROHIBITINS 3, MITOCHONDRIAL"/>
    <property type="match status" value="1"/>
</dbReference>